<reference evidence="3" key="1">
    <citation type="journal article" date="2019" name="Curr. Biol.">
        <title>Genome Sequence of Striga asiatica Provides Insight into the Evolution of Plant Parasitism.</title>
        <authorList>
            <person name="Yoshida S."/>
            <person name="Kim S."/>
            <person name="Wafula E.K."/>
            <person name="Tanskanen J."/>
            <person name="Kim Y.M."/>
            <person name="Honaas L."/>
            <person name="Yang Z."/>
            <person name="Spallek T."/>
            <person name="Conn C.E."/>
            <person name="Ichihashi Y."/>
            <person name="Cheong K."/>
            <person name="Cui S."/>
            <person name="Der J.P."/>
            <person name="Gundlach H."/>
            <person name="Jiao Y."/>
            <person name="Hori C."/>
            <person name="Ishida J.K."/>
            <person name="Kasahara H."/>
            <person name="Kiba T."/>
            <person name="Kim M.S."/>
            <person name="Koo N."/>
            <person name="Laohavisit A."/>
            <person name="Lee Y.H."/>
            <person name="Lumba S."/>
            <person name="McCourt P."/>
            <person name="Mortimer J.C."/>
            <person name="Mutuku J.M."/>
            <person name="Nomura T."/>
            <person name="Sasaki-Sekimoto Y."/>
            <person name="Seto Y."/>
            <person name="Wang Y."/>
            <person name="Wakatake T."/>
            <person name="Sakakibara H."/>
            <person name="Demura T."/>
            <person name="Yamaguchi S."/>
            <person name="Yoneyama K."/>
            <person name="Manabe R.I."/>
            <person name="Nelson D.C."/>
            <person name="Schulman A.H."/>
            <person name="Timko M.P."/>
            <person name="dePamphilis C.W."/>
            <person name="Choi D."/>
            <person name="Shirasu K."/>
        </authorList>
    </citation>
    <scope>NUCLEOTIDE SEQUENCE [LARGE SCALE GENOMIC DNA]</scope>
    <source>
        <strain evidence="3">cv. UVA1</strain>
    </source>
</reference>
<feature type="compositionally biased region" description="Acidic residues" evidence="1">
    <location>
        <begin position="104"/>
        <end position="117"/>
    </location>
</feature>
<evidence type="ECO:0000256" key="1">
    <source>
        <dbReference type="SAM" id="MobiDB-lite"/>
    </source>
</evidence>
<name>A0A5A7Q7P9_STRAF</name>
<proteinExistence type="predicted"/>
<dbReference type="EMBL" id="BKCP01005872">
    <property type="protein sequence ID" value="GER40447.1"/>
    <property type="molecule type" value="Genomic_DNA"/>
</dbReference>
<keyword evidence="2" id="KW-0131">Cell cycle</keyword>
<organism evidence="2 3">
    <name type="scientific">Striga asiatica</name>
    <name type="common">Asiatic witchweed</name>
    <name type="synonym">Buchnera asiatica</name>
    <dbReference type="NCBI Taxonomy" id="4170"/>
    <lineage>
        <taxon>Eukaryota</taxon>
        <taxon>Viridiplantae</taxon>
        <taxon>Streptophyta</taxon>
        <taxon>Embryophyta</taxon>
        <taxon>Tracheophyta</taxon>
        <taxon>Spermatophyta</taxon>
        <taxon>Magnoliopsida</taxon>
        <taxon>eudicotyledons</taxon>
        <taxon>Gunneridae</taxon>
        <taxon>Pentapetalae</taxon>
        <taxon>asterids</taxon>
        <taxon>lamiids</taxon>
        <taxon>Lamiales</taxon>
        <taxon>Orobanchaceae</taxon>
        <taxon>Buchnereae</taxon>
        <taxon>Striga</taxon>
    </lineage>
</organism>
<protein>
    <submittedName>
        <fullName evidence="2">Cell division topological specificity factor</fullName>
    </submittedName>
</protein>
<keyword evidence="2" id="KW-0132">Cell division</keyword>
<keyword evidence="3" id="KW-1185">Reference proteome</keyword>
<gene>
    <name evidence="2" type="ORF">STAS_17118</name>
</gene>
<feature type="region of interest" description="Disordered" evidence="1">
    <location>
        <begin position="96"/>
        <end position="117"/>
    </location>
</feature>
<dbReference type="AlphaFoldDB" id="A0A5A7Q7P9"/>
<comment type="caution">
    <text evidence="2">The sequence shown here is derived from an EMBL/GenBank/DDBJ whole genome shotgun (WGS) entry which is preliminary data.</text>
</comment>
<dbReference type="Proteomes" id="UP000325081">
    <property type="component" value="Unassembled WGS sequence"/>
</dbReference>
<accession>A0A5A7Q7P9</accession>
<evidence type="ECO:0000313" key="3">
    <source>
        <dbReference type="Proteomes" id="UP000325081"/>
    </source>
</evidence>
<evidence type="ECO:0000313" key="2">
    <source>
        <dbReference type="EMBL" id="GER40447.1"/>
    </source>
</evidence>
<dbReference type="GO" id="GO:0051301">
    <property type="term" value="P:cell division"/>
    <property type="evidence" value="ECO:0007669"/>
    <property type="project" value="UniProtKB-KW"/>
</dbReference>
<sequence length="117" mass="12867">MNNPQPRKANQLARPIVGILSNTHRAKMTLAIHRMYTHALVINVPVRKTKPTTPLGNTSNQQSVYCMEGENGKSGCWAGKEEDKGRKYGNLICNDSEWQLGDGSPDEQDLAGEEGSD</sequence>